<gene>
    <name evidence="1" type="ORF">ENT52_01325</name>
</gene>
<comment type="caution">
    <text evidence="1">The sequence shown here is derived from an EMBL/GenBank/DDBJ whole genome shotgun (WGS) entry which is preliminary data.</text>
</comment>
<dbReference type="EMBL" id="DSYZ01000029">
    <property type="protein sequence ID" value="HGT82361.1"/>
    <property type="molecule type" value="Genomic_DNA"/>
</dbReference>
<protein>
    <submittedName>
        <fullName evidence="1">Uncharacterized protein</fullName>
    </submittedName>
</protein>
<reference evidence="1" key="1">
    <citation type="journal article" date="2020" name="mSystems">
        <title>Genome- and Community-Level Interaction Insights into Carbon Utilization and Element Cycling Functions of Hydrothermarchaeota in Hydrothermal Sediment.</title>
        <authorList>
            <person name="Zhou Z."/>
            <person name="Liu Y."/>
            <person name="Xu W."/>
            <person name="Pan J."/>
            <person name="Luo Z.H."/>
            <person name="Li M."/>
        </authorList>
    </citation>
    <scope>NUCLEOTIDE SEQUENCE [LARGE SCALE GENOMIC DNA]</scope>
    <source>
        <strain evidence="1">SpSt-587</strain>
    </source>
</reference>
<proteinExistence type="predicted"/>
<organism evidence="1">
    <name type="scientific">Archaeoglobus fulgidus</name>
    <dbReference type="NCBI Taxonomy" id="2234"/>
    <lineage>
        <taxon>Archaea</taxon>
        <taxon>Methanobacteriati</taxon>
        <taxon>Methanobacteriota</taxon>
        <taxon>Archaeoglobi</taxon>
        <taxon>Archaeoglobales</taxon>
        <taxon>Archaeoglobaceae</taxon>
        <taxon>Archaeoglobus</taxon>
    </lineage>
</organism>
<evidence type="ECO:0000313" key="1">
    <source>
        <dbReference type="EMBL" id="HGT82361.1"/>
    </source>
</evidence>
<sequence length="137" mass="16064">MSPGTIPDTRVSIETMHYFQAMQFLVRQHRILIYPAHEKRIYDVAGRIDSLIEHYTQRTIEVLEILDYKPMLAEDVAKEIEWAEGGYEDLNPFDRYLALLETLSYLRSLEKKGFVKSTGNPTIFLKIRSFHGQKEKL</sequence>
<dbReference type="AlphaFoldDB" id="A0A7J3M0E0"/>
<name>A0A7J3M0E0_ARCFL</name>
<accession>A0A7J3M0E0</accession>